<comment type="caution">
    <text evidence="2">The sequence shown here is derived from an EMBL/GenBank/DDBJ whole genome shotgun (WGS) entry which is preliminary data.</text>
</comment>
<dbReference type="PATRIC" id="fig|1618.3.peg.1855"/>
<name>A0A0R2FMV9_9LACO</name>
<sequence>MCFQTSDKINLSYNDIGAGQPILILTGLGGSKEIWHAQIPILINAGFRVINLDCRNQGESQTTTKGLRISRHAIDIHELIVLLNLKNVIFLGNSMGASTFWAYFSIFGEGNVAGMVDIDQSPKMINDSNWNYGFKNVTWKDFPQYFDNPLTHSTYKHIDNDTFKLIKEISKKHPYNYQLSLPFLIDHVFQDWRDIICQMTIPFLIIAGEKSPYFDSKFAAIVAKMSKNGSAVVVKNAGHIVMAEQSTITNKILTTFLKKYK</sequence>
<keyword evidence="2" id="KW-0575">Peroxidase</keyword>
<accession>A0A0R2FMV9</accession>
<dbReference type="GO" id="GO:0004601">
    <property type="term" value="F:peroxidase activity"/>
    <property type="evidence" value="ECO:0007669"/>
    <property type="project" value="UniProtKB-KW"/>
</dbReference>
<dbReference type="InterPro" id="IPR050266">
    <property type="entry name" value="AB_hydrolase_sf"/>
</dbReference>
<dbReference type="PANTHER" id="PTHR43798:SF33">
    <property type="entry name" value="HYDROLASE, PUTATIVE (AFU_ORTHOLOGUE AFUA_2G14860)-RELATED"/>
    <property type="match status" value="1"/>
</dbReference>
<evidence type="ECO:0000313" key="3">
    <source>
        <dbReference type="Proteomes" id="UP000051727"/>
    </source>
</evidence>
<dbReference type="Pfam" id="PF00561">
    <property type="entry name" value="Abhydrolase_1"/>
    <property type="match status" value="1"/>
</dbReference>
<dbReference type="GO" id="GO:0016020">
    <property type="term" value="C:membrane"/>
    <property type="evidence" value="ECO:0007669"/>
    <property type="project" value="TreeGrafter"/>
</dbReference>
<dbReference type="InterPro" id="IPR029058">
    <property type="entry name" value="AB_hydrolase_fold"/>
</dbReference>
<dbReference type="Proteomes" id="UP000051727">
    <property type="component" value="Unassembled WGS sequence"/>
</dbReference>
<reference evidence="2 3" key="1">
    <citation type="journal article" date="2015" name="Genome Announc.">
        <title>Expanding the biotechnology potential of lactobacilli through comparative genomics of 213 strains and associated genera.</title>
        <authorList>
            <person name="Sun Z."/>
            <person name="Harris H.M."/>
            <person name="McCann A."/>
            <person name="Guo C."/>
            <person name="Argimon S."/>
            <person name="Zhang W."/>
            <person name="Yang X."/>
            <person name="Jeffery I.B."/>
            <person name="Cooney J.C."/>
            <person name="Kagawa T.F."/>
            <person name="Liu W."/>
            <person name="Song Y."/>
            <person name="Salvetti E."/>
            <person name="Wrobel A."/>
            <person name="Rasinkangas P."/>
            <person name="Parkhill J."/>
            <person name="Rea M.C."/>
            <person name="O'Sullivan O."/>
            <person name="Ritari J."/>
            <person name="Douillard F.P."/>
            <person name="Paul Ross R."/>
            <person name="Yang R."/>
            <person name="Briner A.E."/>
            <person name="Felis G.E."/>
            <person name="de Vos W.M."/>
            <person name="Barrangou R."/>
            <person name="Klaenhammer T.R."/>
            <person name="Caufield P.W."/>
            <person name="Cui Y."/>
            <person name="Zhang H."/>
            <person name="O'Toole P.W."/>
        </authorList>
    </citation>
    <scope>NUCLEOTIDE SEQUENCE [LARGE SCALE GENOMIC DNA]</scope>
    <source>
        <strain evidence="2 3">ATCC 27304</strain>
    </source>
</reference>
<dbReference type="InterPro" id="IPR000073">
    <property type="entry name" value="AB_hydrolase_1"/>
</dbReference>
<gene>
    <name evidence="2" type="ORF">IV36_GL001822</name>
</gene>
<dbReference type="RefSeq" id="WP_056992594.1">
    <property type="nucleotide sequence ID" value="NZ_JQAR01000043.1"/>
</dbReference>
<dbReference type="STRING" id="1618.IV36_GL001822"/>
<evidence type="ECO:0000259" key="1">
    <source>
        <dbReference type="Pfam" id="PF00561"/>
    </source>
</evidence>
<dbReference type="OrthoDB" id="9805423at2"/>
<dbReference type="EMBL" id="JQAR01000043">
    <property type="protein sequence ID" value="KRN26583.1"/>
    <property type="molecule type" value="Genomic_DNA"/>
</dbReference>
<dbReference type="SUPFAM" id="SSF53474">
    <property type="entry name" value="alpha/beta-Hydrolases"/>
    <property type="match status" value="1"/>
</dbReference>
<dbReference type="AlphaFoldDB" id="A0A0R2FMV9"/>
<keyword evidence="2" id="KW-0560">Oxidoreductase</keyword>
<protein>
    <submittedName>
        <fullName evidence="2">Halo peroxidase</fullName>
    </submittedName>
</protein>
<feature type="domain" description="AB hydrolase-1" evidence="1">
    <location>
        <begin position="21"/>
        <end position="243"/>
    </location>
</feature>
<proteinExistence type="predicted"/>
<dbReference type="Gene3D" id="3.40.50.1820">
    <property type="entry name" value="alpha/beta hydrolase"/>
    <property type="match status" value="1"/>
</dbReference>
<dbReference type="PANTHER" id="PTHR43798">
    <property type="entry name" value="MONOACYLGLYCEROL LIPASE"/>
    <property type="match status" value="1"/>
</dbReference>
<evidence type="ECO:0000313" key="2">
    <source>
        <dbReference type="EMBL" id="KRN26583.1"/>
    </source>
</evidence>
<organism evidence="2 3">
    <name type="scientific">Liquorilactobacillus mali</name>
    <dbReference type="NCBI Taxonomy" id="1618"/>
    <lineage>
        <taxon>Bacteria</taxon>
        <taxon>Bacillati</taxon>
        <taxon>Bacillota</taxon>
        <taxon>Bacilli</taxon>
        <taxon>Lactobacillales</taxon>
        <taxon>Lactobacillaceae</taxon>
        <taxon>Liquorilactobacillus</taxon>
    </lineage>
</organism>